<feature type="non-terminal residue" evidence="8">
    <location>
        <position position="60"/>
    </location>
</feature>
<dbReference type="GO" id="GO:0003964">
    <property type="term" value="F:RNA-directed DNA polymerase activity"/>
    <property type="evidence" value="ECO:0007669"/>
    <property type="project" value="UniProtKB-KW"/>
</dbReference>
<evidence type="ECO:0000256" key="6">
    <source>
        <dbReference type="ARBA" id="ARBA00022918"/>
    </source>
</evidence>
<dbReference type="Pfam" id="PF00665">
    <property type="entry name" value="rve"/>
    <property type="match status" value="1"/>
</dbReference>
<dbReference type="GO" id="GO:0015074">
    <property type="term" value="P:DNA integration"/>
    <property type="evidence" value="ECO:0007669"/>
    <property type="project" value="InterPro"/>
</dbReference>
<evidence type="ECO:0000256" key="1">
    <source>
        <dbReference type="ARBA" id="ARBA00022679"/>
    </source>
</evidence>
<dbReference type="PANTHER" id="PTHR41694">
    <property type="entry name" value="ENDOGENOUS RETROVIRUS GROUP K MEMBER POL PROTEIN"/>
    <property type="match status" value="1"/>
</dbReference>
<dbReference type="Gene3D" id="3.30.420.10">
    <property type="entry name" value="Ribonuclease H-like superfamily/Ribonuclease H"/>
    <property type="match status" value="1"/>
</dbReference>
<keyword evidence="9" id="KW-1185">Reference proteome</keyword>
<evidence type="ECO:0000256" key="4">
    <source>
        <dbReference type="ARBA" id="ARBA00022759"/>
    </source>
</evidence>
<dbReference type="PANTHER" id="PTHR41694:SF3">
    <property type="entry name" value="RNA-DIRECTED DNA POLYMERASE-RELATED"/>
    <property type="match status" value="1"/>
</dbReference>
<reference evidence="8 9" key="1">
    <citation type="submission" date="2019-09" db="EMBL/GenBank/DDBJ databases">
        <title>Bird 10,000 Genomes (B10K) Project - Family phase.</title>
        <authorList>
            <person name="Zhang G."/>
        </authorList>
    </citation>
    <scope>NUCLEOTIDE SEQUENCE [LARGE SCALE GENOMIC DNA]</scope>
    <source>
        <strain evidence="8">B10K-DU-001-66</strain>
        <tissue evidence="8">Muscle</tissue>
    </source>
</reference>
<evidence type="ECO:0000313" key="8">
    <source>
        <dbReference type="EMBL" id="NWS32581.1"/>
    </source>
</evidence>
<dbReference type="PROSITE" id="PS50994">
    <property type="entry name" value="INTEGRASE"/>
    <property type="match status" value="1"/>
</dbReference>
<name>A0A7K5EIP8_POLCE</name>
<dbReference type="GO" id="GO:0004519">
    <property type="term" value="F:endonuclease activity"/>
    <property type="evidence" value="ECO:0007669"/>
    <property type="project" value="UniProtKB-KW"/>
</dbReference>
<dbReference type="GO" id="GO:0016787">
    <property type="term" value="F:hydrolase activity"/>
    <property type="evidence" value="ECO:0007669"/>
    <property type="project" value="UniProtKB-KW"/>
</dbReference>
<sequence>NIFLQAFAFLGVSQEIKMDNGRAYLSQKIQEFFHLWGIKHIMGIPYSSTGQSITERAYRT</sequence>
<protein>
    <submittedName>
        <fullName evidence="8">POK25 protein</fullName>
    </submittedName>
</protein>
<feature type="non-terminal residue" evidence="8">
    <location>
        <position position="1"/>
    </location>
</feature>
<dbReference type="GO" id="GO:0035613">
    <property type="term" value="F:RNA stem-loop binding"/>
    <property type="evidence" value="ECO:0007669"/>
    <property type="project" value="TreeGrafter"/>
</dbReference>
<feature type="domain" description="Integrase catalytic" evidence="7">
    <location>
        <begin position="1"/>
        <end position="60"/>
    </location>
</feature>
<keyword evidence="4" id="KW-0255">Endonuclease</keyword>
<dbReference type="InterPro" id="IPR012337">
    <property type="entry name" value="RNaseH-like_sf"/>
</dbReference>
<keyword evidence="6" id="KW-0695">RNA-directed DNA polymerase</keyword>
<comment type="caution">
    <text evidence="8">The sequence shown here is derived from an EMBL/GenBank/DDBJ whole genome shotgun (WGS) entry which is preliminary data.</text>
</comment>
<keyword evidence="1" id="KW-0808">Transferase</keyword>
<proteinExistence type="predicted"/>
<evidence type="ECO:0000256" key="5">
    <source>
        <dbReference type="ARBA" id="ARBA00022801"/>
    </source>
</evidence>
<evidence type="ECO:0000256" key="3">
    <source>
        <dbReference type="ARBA" id="ARBA00022722"/>
    </source>
</evidence>
<accession>A0A7K5EIP8</accession>
<keyword evidence="5" id="KW-0378">Hydrolase</keyword>
<keyword evidence="3" id="KW-0540">Nuclease</keyword>
<gene>
    <name evidence="8" type="primary">Ervk25</name>
    <name evidence="8" type="ORF">POLCAE_R15061</name>
</gene>
<dbReference type="SUPFAM" id="SSF53098">
    <property type="entry name" value="Ribonuclease H-like"/>
    <property type="match status" value="1"/>
</dbReference>
<keyword evidence="2" id="KW-0548">Nucleotidyltransferase</keyword>
<organism evidence="8 9">
    <name type="scientific">Polioptila caerulea</name>
    <name type="common">Blue-grey gnatcatcher</name>
    <dbReference type="NCBI Taxonomy" id="66707"/>
    <lineage>
        <taxon>Eukaryota</taxon>
        <taxon>Metazoa</taxon>
        <taxon>Chordata</taxon>
        <taxon>Craniata</taxon>
        <taxon>Vertebrata</taxon>
        <taxon>Euteleostomi</taxon>
        <taxon>Archelosauria</taxon>
        <taxon>Archosauria</taxon>
        <taxon>Dinosauria</taxon>
        <taxon>Saurischia</taxon>
        <taxon>Theropoda</taxon>
        <taxon>Coelurosauria</taxon>
        <taxon>Aves</taxon>
        <taxon>Neognathae</taxon>
        <taxon>Neoaves</taxon>
        <taxon>Telluraves</taxon>
        <taxon>Australaves</taxon>
        <taxon>Passeriformes</taxon>
        <taxon>Certhiidae</taxon>
        <taxon>Polioptilinae</taxon>
        <taxon>Polioptila</taxon>
    </lineage>
</organism>
<evidence type="ECO:0000259" key="7">
    <source>
        <dbReference type="PROSITE" id="PS50994"/>
    </source>
</evidence>
<dbReference type="InterPro" id="IPR036397">
    <property type="entry name" value="RNaseH_sf"/>
</dbReference>
<evidence type="ECO:0000256" key="2">
    <source>
        <dbReference type="ARBA" id="ARBA00022695"/>
    </source>
</evidence>
<dbReference type="Proteomes" id="UP000573697">
    <property type="component" value="Unassembled WGS sequence"/>
</dbReference>
<dbReference type="AlphaFoldDB" id="A0A7K5EIP8"/>
<dbReference type="InterPro" id="IPR001584">
    <property type="entry name" value="Integrase_cat-core"/>
</dbReference>
<evidence type="ECO:0000313" key="9">
    <source>
        <dbReference type="Proteomes" id="UP000573697"/>
    </source>
</evidence>
<dbReference type="EMBL" id="VYXF01008685">
    <property type="protein sequence ID" value="NWS32581.1"/>
    <property type="molecule type" value="Genomic_DNA"/>
</dbReference>